<feature type="compositionally biased region" description="Polar residues" evidence="1">
    <location>
        <begin position="18"/>
        <end position="29"/>
    </location>
</feature>
<feature type="region of interest" description="Disordered" evidence="1">
    <location>
        <begin position="368"/>
        <end position="387"/>
    </location>
</feature>
<dbReference type="EMBL" id="JASCZI010273729">
    <property type="protein sequence ID" value="MED6225256.1"/>
    <property type="molecule type" value="Genomic_DNA"/>
</dbReference>
<keyword evidence="4" id="KW-1185">Reference proteome</keyword>
<gene>
    <name evidence="3" type="ORF">PIB30_091973</name>
</gene>
<dbReference type="InterPro" id="IPR005162">
    <property type="entry name" value="Retrotrans_gag_dom"/>
</dbReference>
<feature type="region of interest" description="Disordered" evidence="1">
    <location>
        <begin position="1"/>
        <end position="49"/>
    </location>
</feature>
<evidence type="ECO:0000313" key="4">
    <source>
        <dbReference type="Proteomes" id="UP001341840"/>
    </source>
</evidence>
<proteinExistence type="predicted"/>
<dbReference type="Proteomes" id="UP001341840">
    <property type="component" value="Unassembled WGS sequence"/>
</dbReference>
<accession>A0ABU6ZU32</accession>
<organism evidence="3 4">
    <name type="scientific">Stylosanthes scabra</name>
    <dbReference type="NCBI Taxonomy" id="79078"/>
    <lineage>
        <taxon>Eukaryota</taxon>
        <taxon>Viridiplantae</taxon>
        <taxon>Streptophyta</taxon>
        <taxon>Embryophyta</taxon>
        <taxon>Tracheophyta</taxon>
        <taxon>Spermatophyta</taxon>
        <taxon>Magnoliopsida</taxon>
        <taxon>eudicotyledons</taxon>
        <taxon>Gunneridae</taxon>
        <taxon>Pentapetalae</taxon>
        <taxon>rosids</taxon>
        <taxon>fabids</taxon>
        <taxon>Fabales</taxon>
        <taxon>Fabaceae</taxon>
        <taxon>Papilionoideae</taxon>
        <taxon>50 kb inversion clade</taxon>
        <taxon>dalbergioids sensu lato</taxon>
        <taxon>Dalbergieae</taxon>
        <taxon>Pterocarpus clade</taxon>
        <taxon>Stylosanthes</taxon>
    </lineage>
</organism>
<protein>
    <recommendedName>
        <fullName evidence="2">Retrotransposon gag domain-containing protein</fullName>
    </recommendedName>
</protein>
<reference evidence="3 4" key="1">
    <citation type="journal article" date="2023" name="Plants (Basel)">
        <title>Bridging the Gap: Combining Genomics and Transcriptomics Approaches to Understand Stylosanthes scabra, an Orphan Legume from the Brazilian Caatinga.</title>
        <authorList>
            <person name="Ferreira-Neto J.R.C."/>
            <person name="da Silva M.D."/>
            <person name="Binneck E."/>
            <person name="de Melo N.F."/>
            <person name="da Silva R.H."/>
            <person name="de Melo A.L.T.M."/>
            <person name="Pandolfi V."/>
            <person name="Bustamante F.O."/>
            <person name="Brasileiro-Vidal A.C."/>
            <person name="Benko-Iseppon A.M."/>
        </authorList>
    </citation>
    <scope>NUCLEOTIDE SEQUENCE [LARGE SCALE GENOMIC DNA]</scope>
    <source>
        <tissue evidence="3">Leaves</tissue>
    </source>
</reference>
<sequence length="387" mass="44313">MAESSNTRSGENRPPTCRSVTPRNLNLNLGTPRGEDGNHEEEENHMEQQNLGVGGGGTPSLGNFFTPHVGSTAGIHTHITIPAHVYNHMMDNQARMQTWITEMMAKDQTRYRTPSPPPAMNQEHMEEDENIPITHKELAHLLKGKGELTAHLGDKSTIWVSYLGKSIPQGKPPRRAFTWYAKEHIISKLLIGRVFTWYAKLRANGINTWKKMVMEFCNKFLEEEPSMHIMDLEIVKQRQGEGLVAFIKRYRDQALLHVDTLREPQLVYGCIRNVEDGSQIYLSMSNINTFYEFLKRASDITEAMKRSGRRSRETPCFEVCAADDRSRRRSYSRSSYSRSSNRKSPPPLLPLSRAQAMVVVNRWFEDETLKSKTDREPPTAEDLRDPK</sequence>
<feature type="domain" description="Retrotransposon gag" evidence="2">
    <location>
        <begin position="185"/>
        <end position="253"/>
    </location>
</feature>
<evidence type="ECO:0000256" key="1">
    <source>
        <dbReference type="SAM" id="MobiDB-lite"/>
    </source>
</evidence>
<comment type="caution">
    <text evidence="3">The sequence shown here is derived from an EMBL/GenBank/DDBJ whole genome shotgun (WGS) entry which is preliminary data.</text>
</comment>
<dbReference type="Pfam" id="PF03732">
    <property type="entry name" value="Retrotrans_gag"/>
    <property type="match status" value="1"/>
</dbReference>
<evidence type="ECO:0000313" key="3">
    <source>
        <dbReference type="EMBL" id="MED6225256.1"/>
    </source>
</evidence>
<feature type="region of interest" description="Disordered" evidence="1">
    <location>
        <begin position="329"/>
        <end position="351"/>
    </location>
</feature>
<evidence type="ECO:0000259" key="2">
    <source>
        <dbReference type="Pfam" id="PF03732"/>
    </source>
</evidence>
<feature type="compositionally biased region" description="Low complexity" evidence="1">
    <location>
        <begin position="332"/>
        <end position="343"/>
    </location>
</feature>
<name>A0ABU6ZU32_9FABA</name>